<feature type="compositionally biased region" description="Low complexity" evidence="7">
    <location>
        <begin position="287"/>
        <end position="296"/>
    </location>
</feature>
<keyword evidence="10" id="KW-1185">Reference proteome</keyword>
<feature type="domain" description="RWP-RK" evidence="8">
    <location>
        <begin position="141"/>
        <end position="227"/>
    </location>
</feature>
<comment type="function">
    <text evidence="1">Putative transcription factor.</text>
</comment>
<sequence length="307" mass="35825">MENHSSSLQSISTTTYGFETLSFQENPFFMSLKNHQLDYFRYSDFNCPWEDSMLDPIPLMESIPIDPLYASLDASLEIIPGKNNTNCQGDLYKRWEEEFGAFDEMNVCQFESADRQIVLYNHGDQMSSSNNSSGDKVWNDQNKKMNRCREIRKITSSIELTRETIARYFYMPITQAAKELNVGLTLLKKRCRELGIPRWPHRKLMSLQTLINNVQEMEEGDAGDTKIRDAIQLLEQQKKLMEEMPEVELEEKTKKLRQACFKANYKKRKLMGMIEWPSSPNNHFSFESMEASSSASNKRVRMQLEEL</sequence>
<evidence type="ECO:0000256" key="1">
    <source>
        <dbReference type="ARBA" id="ARBA00004049"/>
    </source>
</evidence>
<dbReference type="EMBL" id="JABWDY010002813">
    <property type="protein sequence ID" value="KAF5206391.1"/>
    <property type="molecule type" value="Genomic_DNA"/>
</dbReference>
<keyword evidence="4" id="KW-0238">DNA-binding</keyword>
<evidence type="ECO:0000256" key="7">
    <source>
        <dbReference type="SAM" id="MobiDB-lite"/>
    </source>
</evidence>
<dbReference type="GO" id="GO:0003700">
    <property type="term" value="F:DNA-binding transcription factor activity"/>
    <property type="evidence" value="ECO:0007669"/>
    <property type="project" value="InterPro"/>
</dbReference>
<dbReference type="InterPro" id="IPR003035">
    <property type="entry name" value="RWP-RK_dom"/>
</dbReference>
<evidence type="ECO:0000313" key="9">
    <source>
        <dbReference type="EMBL" id="KAF5206391.1"/>
    </source>
</evidence>
<reference evidence="9 10" key="1">
    <citation type="submission" date="2020-06" db="EMBL/GenBank/DDBJ databases">
        <title>Transcriptomic and genomic resources for Thalictrum thalictroides and T. hernandezii: Facilitating candidate gene discovery in an emerging model plant lineage.</title>
        <authorList>
            <person name="Arias T."/>
            <person name="Riano-Pachon D.M."/>
            <person name="Di Stilio V.S."/>
        </authorList>
    </citation>
    <scope>NUCLEOTIDE SEQUENCE [LARGE SCALE GENOMIC DNA]</scope>
    <source>
        <strain evidence="10">cv. WT478/WT964</strain>
        <tissue evidence="9">Leaves</tissue>
    </source>
</reference>
<dbReference type="Pfam" id="PF02042">
    <property type="entry name" value="RWP-RK"/>
    <property type="match status" value="1"/>
</dbReference>
<protein>
    <submittedName>
        <fullName evidence="9">Rkd1</fullName>
    </submittedName>
</protein>
<evidence type="ECO:0000256" key="2">
    <source>
        <dbReference type="ARBA" id="ARBA00023015"/>
    </source>
</evidence>
<evidence type="ECO:0000256" key="3">
    <source>
        <dbReference type="ARBA" id="ARBA00023054"/>
    </source>
</evidence>
<keyword evidence="3" id="KW-0175">Coiled coil</keyword>
<dbReference type="PANTHER" id="PTHR46373:SF2">
    <property type="entry name" value="RWP-RK DOMAIN-CONTAINING PROTEIN"/>
    <property type="match status" value="1"/>
</dbReference>
<keyword evidence="2" id="KW-0805">Transcription regulation</keyword>
<dbReference type="OrthoDB" id="6270329at2759"/>
<comment type="caution">
    <text evidence="9">The sequence shown here is derived from an EMBL/GenBank/DDBJ whole genome shotgun (WGS) entry which is preliminary data.</text>
</comment>
<name>A0A7J6X9D8_THATH</name>
<keyword evidence="6" id="KW-0539">Nucleus</keyword>
<proteinExistence type="predicted"/>
<evidence type="ECO:0000256" key="5">
    <source>
        <dbReference type="ARBA" id="ARBA00023163"/>
    </source>
</evidence>
<accession>A0A7J6X9D8</accession>
<evidence type="ECO:0000256" key="4">
    <source>
        <dbReference type="ARBA" id="ARBA00023125"/>
    </source>
</evidence>
<keyword evidence="5" id="KW-0804">Transcription</keyword>
<evidence type="ECO:0000256" key="6">
    <source>
        <dbReference type="ARBA" id="ARBA00023242"/>
    </source>
</evidence>
<dbReference type="GO" id="GO:0003677">
    <property type="term" value="F:DNA binding"/>
    <property type="evidence" value="ECO:0007669"/>
    <property type="project" value="UniProtKB-KW"/>
</dbReference>
<organism evidence="9 10">
    <name type="scientific">Thalictrum thalictroides</name>
    <name type="common">Rue-anemone</name>
    <name type="synonym">Anemone thalictroides</name>
    <dbReference type="NCBI Taxonomy" id="46969"/>
    <lineage>
        <taxon>Eukaryota</taxon>
        <taxon>Viridiplantae</taxon>
        <taxon>Streptophyta</taxon>
        <taxon>Embryophyta</taxon>
        <taxon>Tracheophyta</taxon>
        <taxon>Spermatophyta</taxon>
        <taxon>Magnoliopsida</taxon>
        <taxon>Ranunculales</taxon>
        <taxon>Ranunculaceae</taxon>
        <taxon>Thalictroideae</taxon>
        <taxon>Thalictrum</taxon>
    </lineage>
</organism>
<dbReference type="InterPro" id="IPR044607">
    <property type="entry name" value="RKD-like"/>
</dbReference>
<evidence type="ECO:0000259" key="8">
    <source>
        <dbReference type="PROSITE" id="PS51519"/>
    </source>
</evidence>
<dbReference type="Proteomes" id="UP000554482">
    <property type="component" value="Unassembled WGS sequence"/>
</dbReference>
<dbReference type="PANTHER" id="PTHR46373">
    <property type="entry name" value="PROTEIN RKD4"/>
    <property type="match status" value="1"/>
</dbReference>
<gene>
    <name evidence="9" type="ORF">FRX31_004024</name>
</gene>
<dbReference type="AlphaFoldDB" id="A0A7J6X9D8"/>
<evidence type="ECO:0000313" key="10">
    <source>
        <dbReference type="Proteomes" id="UP000554482"/>
    </source>
</evidence>
<dbReference type="PROSITE" id="PS51519">
    <property type="entry name" value="RWP_RK"/>
    <property type="match status" value="1"/>
</dbReference>
<feature type="region of interest" description="Disordered" evidence="7">
    <location>
        <begin position="287"/>
        <end position="307"/>
    </location>
</feature>